<reference evidence="2 3" key="1">
    <citation type="submission" date="2018-04" db="EMBL/GenBank/DDBJ databases">
        <title>Genomic Encyclopedia of Archaeal and Bacterial Type Strains, Phase II (KMG-II): from individual species to whole genera.</title>
        <authorList>
            <person name="Goeker M."/>
        </authorList>
    </citation>
    <scope>NUCLEOTIDE SEQUENCE [LARGE SCALE GENOMIC DNA]</scope>
    <source>
        <strain evidence="2 3">DSM 28823</strain>
    </source>
</reference>
<dbReference type="RefSeq" id="WP_170111310.1">
    <property type="nucleotide sequence ID" value="NZ_QAAD01000005.1"/>
</dbReference>
<evidence type="ECO:0000313" key="2">
    <source>
        <dbReference type="EMBL" id="PTN09313.1"/>
    </source>
</evidence>
<evidence type="ECO:0000313" key="3">
    <source>
        <dbReference type="Proteomes" id="UP000243525"/>
    </source>
</evidence>
<evidence type="ECO:0000259" key="1">
    <source>
        <dbReference type="Pfam" id="PF12728"/>
    </source>
</evidence>
<proteinExistence type="predicted"/>
<dbReference type="InterPro" id="IPR010093">
    <property type="entry name" value="SinI_DNA-bd"/>
</dbReference>
<feature type="domain" description="Helix-turn-helix" evidence="1">
    <location>
        <begin position="25"/>
        <end position="73"/>
    </location>
</feature>
<dbReference type="Pfam" id="PF12728">
    <property type="entry name" value="HTH_17"/>
    <property type="match status" value="1"/>
</dbReference>
<keyword evidence="3" id="KW-1185">Reference proteome</keyword>
<organism evidence="2 3">
    <name type="scientific">Mangrovibacterium marinum</name>
    <dbReference type="NCBI Taxonomy" id="1639118"/>
    <lineage>
        <taxon>Bacteria</taxon>
        <taxon>Pseudomonadati</taxon>
        <taxon>Bacteroidota</taxon>
        <taxon>Bacteroidia</taxon>
        <taxon>Marinilabiliales</taxon>
        <taxon>Prolixibacteraceae</taxon>
        <taxon>Mangrovibacterium</taxon>
    </lineage>
</organism>
<dbReference type="InterPro" id="IPR009061">
    <property type="entry name" value="DNA-bd_dom_put_sf"/>
</dbReference>
<accession>A0A2T5C3I6</accession>
<dbReference type="NCBIfam" id="TIGR01764">
    <property type="entry name" value="excise"/>
    <property type="match status" value="1"/>
</dbReference>
<dbReference type="Proteomes" id="UP000243525">
    <property type="component" value="Unassembled WGS sequence"/>
</dbReference>
<dbReference type="AlphaFoldDB" id="A0A2T5C3I6"/>
<gene>
    <name evidence="2" type="ORF">C8N47_105154</name>
</gene>
<sequence>MIDFNSLSEKLDSIESMLSNQKRVFTIQEAAKFTNLAERTIYKKTSEGEIPHYKQAGKLYFDRRELEDWLLANRGFSKEDISRAAATYNMNMNLKNPKCQQGKA</sequence>
<dbReference type="GO" id="GO:0003677">
    <property type="term" value="F:DNA binding"/>
    <property type="evidence" value="ECO:0007669"/>
    <property type="project" value="InterPro"/>
</dbReference>
<dbReference type="EMBL" id="QAAD01000005">
    <property type="protein sequence ID" value="PTN09313.1"/>
    <property type="molecule type" value="Genomic_DNA"/>
</dbReference>
<comment type="caution">
    <text evidence="2">The sequence shown here is derived from an EMBL/GenBank/DDBJ whole genome shotgun (WGS) entry which is preliminary data.</text>
</comment>
<protein>
    <submittedName>
        <fullName evidence="2">Excisionase family DNA binding protein</fullName>
    </submittedName>
</protein>
<name>A0A2T5C3I6_9BACT</name>
<dbReference type="InterPro" id="IPR041657">
    <property type="entry name" value="HTH_17"/>
</dbReference>
<dbReference type="SUPFAM" id="SSF46955">
    <property type="entry name" value="Putative DNA-binding domain"/>
    <property type="match status" value="1"/>
</dbReference>